<dbReference type="PANTHER" id="PTHR12924:SF0">
    <property type="entry name" value="TRANSLOCON-ASSOCIATED PROTEIN SUBUNIT ALPHA"/>
    <property type="match status" value="1"/>
</dbReference>
<gene>
    <name evidence="14" type="ORF">HW555_011535</name>
</gene>
<keyword evidence="4 13" id="KW-0812">Transmembrane</keyword>
<feature type="region of interest" description="Disordered" evidence="12">
    <location>
        <begin position="283"/>
        <end position="307"/>
    </location>
</feature>
<evidence type="ECO:0000256" key="5">
    <source>
        <dbReference type="ARBA" id="ARBA00022729"/>
    </source>
</evidence>
<evidence type="ECO:0000256" key="12">
    <source>
        <dbReference type="SAM" id="MobiDB-lite"/>
    </source>
</evidence>
<protein>
    <recommendedName>
        <fullName evidence="3">Translocon-associated protein subunit alpha</fullName>
    </recommendedName>
    <alternativeName>
        <fullName evidence="11">Signal sequence receptor subunit alpha</fullName>
    </alternativeName>
</protein>
<dbReference type="EMBL" id="JACKWZ010000351">
    <property type="protein sequence ID" value="KAF9408959.1"/>
    <property type="molecule type" value="Genomic_DNA"/>
</dbReference>
<evidence type="ECO:0000256" key="6">
    <source>
        <dbReference type="ARBA" id="ARBA00022824"/>
    </source>
</evidence>
<feature type="compositionally biased region" description="Basic residues" evidence="12">
    <location>
        <begin position="295"/>
        <end position="307"/>
    </location>
</feature>
<sequence length="307" mass="33955">MSSGFTLRLEKSQDVSITHWSFHVPDDLTAGFSNELHLDLGTLSLGAANTILARAEEDELDDVVDIEGEDNQVVGDDALGDDDDSVVKSSQDVDTTILFTKPVTSLGDAVFDLQAGYPVEFLVGFINKGAEDYLVESMEASFRYPMDYTYYIQNFTALPYNKEVKPKQEATFAYSFIPNEAFAGRPFGLNIQLNYRDASGNFYQEAVYNQTLNIVEVSEGLDGETFFLYVFLGAGCVLALVLGQQALSSLARRRAPRPASRPIEVGTANDVDYDWLPKEVVNQLKKSPKSPKQSPRLRKAKRSAGDD</sequence>
<evidence type="ECO:0000313" key="15">
    <source>
        <dbReference type="Proteomes" id="UP000648187"/>
    </source>
</evidence>
<evidence type="ECO:0000256" key="11">
    <source>
        <dbReference type="ARBA" id="ARBA00031071"/>
    </source>
</evidence>
<dbReference type="Pfam" id="PF03896">
    <property type="entry name" value="TRAP_alpha"/>
    <property type="match status" value="1"/>
</dbReference>
<name>A0A835G8X2_SPOEX</name>
<evidence type="ECO:0000256" key="8">
    <source>
        <dbReference type="ARBA" id="ARBA00023136"/>
    </source>
</evidence>
<comment type="subunit">
    <text evidence="10">Heterotetramer of TRAP-alpha, TRAP-beta, TRAP-delta and TRAP-gamma. Interacts with palmitoylated calnexin (CALX), the interaction is required for efficient folding of glycosylated proteins.</text>
</comment>
<dbReference type="InterPro" id="IPR005595">
    <property type="entry name" value="TRAP_alpha"/>
</dbReference>
<comment type="similarity">
    <text evidence="2">Belongs to the TRAP-alpha family.</text>
</comment>
<keyword evidence="7 13" id="KW-1133">Transmembrane helix</keyword>
<accession>A0A835G8X2</accession>
<dbReference type="AlphaFoldDB" id="A0A835G8X2"/>
<evidence type="ECO:0000256" key="10">
    <source>
        <dbReference type="ARBA" id="ARBA00025854"/>
    </source>
</evidence>
<evidence type="ECO:0000256" key="3">
    <source>
        <dbReference type="ARBA" id="ARBA00020280"/>
    </source>
</evidence>
<keyword evidence="6" id="KW-0256">Endoplasmic reticulum</keyword>
<evidence type="ECO:0000313" key="14">
    <source>
        <dbReference type="EMBL" id="KAF9408959.1"/>
    </source>
</evidence>
<comment type="caution">
    <text evidence="14">The sequence shown here is derived from an EMBL/GenBank/DDBJ whole genome shotgun (WGS) entry which is preliminary data.</text>
</comment>
<dbReference type="PANTHER" id="PTHR12924">
    <property type="entry name" value="TRANSLOCON-ASSOCIATED PROTEIN, ALPHA SUBUNIT"/>
    <property type="match status" value="1"/>
</dbReference>
<evidence type="ECO:0000256" key="13">
    <source>
        <dbReference type="SAM" id="Phobius"/>
    </source>
</evidence>
<proteinExistence type="inferred from homology"/>
<dbReference type="GO" id="GO:0005789">
    <property type="term" value="C:endoplasmic reticulum membrane"/>
    <property type="evidence" value="ECO:0007669"/>
    <property type="project" value="UniProtKB-SubCell"/>
</dbReference>
<evidence type="ECO:0000256" key="1">
    <source>
        <dbReference type="ARBA" id="ARBA00004115"/>
    </source>
</evidence>
<organism evidence="14 15">
    <name type="scientific">Spodoptera exigua</name>
    <name type="common">Beet armyworm</name>
    <name type="synonym">Noctua fulgens</name>
    <dbReference type="NCBI Taxonomy" id="7107"/>
    <lineage>
        <taxon>Eukaryota</taxon>
        <taxon>Metazoa</taxon>
        <taxon>Ecdysozoa</taxon>
        <taxon>Arthropoda</taxon>
        <taxon>Hexapoda</taxon>
        <taxon>Insecta</taxon>
        <taxon>Pterygota</taxon>
        <taxon>Neoptera</taxon>
        <taxon>Endopterygota</taxon>
        <taxon>Lepidoptera</taxon>
        <taxon>Glossata</taxon>
        <taxon>Ditrysia</taxon>
        <taxon>Noctuoidea</taxon>
        <taxon>Noctuidae</taxon>
        <taxon>Amphipyrinae</taxon>
        <taxon>Spodoptera</taxon>
    </lineage>
</organism>
<reference evidence="14" key="1">
    <citation type="submission" date="2020-08" db="EMBL/GenBank/DDBJ databases">
        <title>Spodoptera exigua strain:BAW_Kor-Di-RS1 Genome sequencing and assembly.</title>
        <authorList>
            <person name="Kim J."/>
            <person name="Nam H.Y."/>
            <person name="Kwon M."/>
            <person name="Choi J.H."/>
            <person name="Cho S.R."/>
            <person name="Kim G.-H."/>
        </authorList>
    </citation>
    <scope>NUCLEOTIDE SEQUENCE</scope>
    <source>
        <strain evidence="14">BAW_Kor-Di-RS1</strain>
        <tissue evidence="14">Whole-body</tissue>
    </source>
</reference>
<evidence type="ECO:0000256" key="9">
    <source>
        <dbReference type="ARBA" id="ARBA00025620"/>
    </source>
</evidence>
<evidence type="ECO:0000256" key="4">
    <source>
        <dbReference type="ARBA" id="ARBA00022692"/>
    </source>
</evidence>
<evidence type="ECO:0000256" key="7">
    <source>
        <dbReference type="ARBA" id="ARBA00022989"/>
    </source>
</evidence>
<keyword evidence="8 13" id="KW-0472">Membrane</keyword>
<keyword evidence="5" id="KW-0732">Signal</keyword>
<dbReference type="Proteomes" id="UP000648187">
    <property type="component" value="Unassembled WGS sequence"/>
</dbReference>
<evidence type="ECO:0000256" key="2">
    <source>
        <dbReference type="ARBA" id="ARBA00006776"/>
    </source>
</evidence>
<comment type="subcellular location">
    <subcellularLocation>
        <location evidence="1">Endoplasmic reticulum membrane</location>
        <topology evidence="1">Single-pass type I membrane protein</topology>
    </subcellularLocation>
</comment>
<feature type="transmembrane region" description="Helical" evidence="13">
    <location>
        <begin position="226"/>
        <end position="247"/>
    </location>
</feature>
<comment type="function">
    <text evidence="9">TRAP proteins are part of a complex whose function is to bind calcium to the ER membrane and thereby regulate the retention of ER resident proteins. May be involved in the recycling of the translocation apparatus after completion of the translocation process or may function as a membrane-bound chaperone facilitating folding of translocated proteins.</text>
</comment>
<keyword evidence="15" id="KW-1185">Reference proteome</keyword>